<dbReference type="PANTHER" id="PTHR39185">
    <property type="entry name" value="SWARMING MOTILITY PROTEIN SWRD"/>
    <property type="match status" value="1"/>
</dbReference>
<comment type="caution">
    <text evidence="1">The sequence shown here is derived from an EMBL/GenBank/DDBJ whole genome shotgun (WGS) entry which is preliminary data.</text>
</comment>
<dbReference type="Proteomes" id="UP001229209">
    <property type="component" value="Unassembled WGS sequence"/>
</dbReference>
<keyword evidence="1" id="KW-0282">Flagellum</keyword>
<dbReference type="Pfam" id="PF06289">
    <property type="entry name" value="FlbD"/>
    <property type="match status" value="1"/>
</dbReference>
<protein>
    <submittedName>
        <fullName evidence="1">Flagellar protein FlbD</fullName>
    </submittedName>
</protein>
<gene>
    <name evidence="1" type="ORF">J2S04_001803</name>
</gene>
<reference evidence="1 2" key="1">
    <citation type="submission" date="2023-07" db="EMBL/GenBank/DDBJ databases">
        <title>Genomic Encyclopedia of Type Strains, Phase IV (KMG-IV): sequencing the most valuable type-strain genomes for metagenomic binning, comparative biology and taxonomic classification.</title>
        <authorList>
            <person name="Goeker M."/>
        </authorList>
    </citation>
    <scope>NUCLEOTIDE SEQUENCE [LARGE SCALE GENOMIC DNA]</scope>
    <source>
        <strain evidence="1 2">DSM 25924</strain>
    </source>
</reference>
<keyword evidence="1" id="KW-0966">Cell projection</keyword>
<evidence type="ECO:0000313" key="1">
    <source>
        <dbReference type="EMBL" id="MDP9728852.1"/>
    </source>
</evidence>
<keyword evidence="1" id="KW-0969">Cilium</keyword>
<dbReference type="InterPro" id="IPR009384">
    <property type="entry name" value="SwrD-like"/>
</dbReference>
<sequence>MEVVELIALKRINGSDLWLNPILIESIEKTPDTIITLTNGHKYVIHESPEEVTQRVAAFLQQVGMLGMVARRGESV</sequence>
<dbReference type="EMBL" id="JAURUO010000009">
    <property type="protein sequence ID" value="MDP9728852.1"/>
    <property type="molecule type" value="Genomic_DNA"/>
</dbReference>
<name>A0ABT9LX68_9BACL</name>
<organism evidence="1 2">
    <name type="scientific">Alicyclobacillus tolerans</name>
    <dbReference type="NCBI Taxonomy" id="90970"/>
    <lineage>
        <taxon>Bacteria</taxon>
        <taxon>Bacillati</taxon>
        <taxon>Bacillota</taxon>
        <taxon>Bacilli</taxon>
        <taxon>Bacillales</taxon>
        <taxon>Alicyclobacillaceae</taxon>
        <taxon>Alicyclobacillus</taxon>
    </lineage>
</organism>
<dbReference type="RefSeq" id="WP_306954560.1">
    <property type="nucleotide sequence ID" value="NZ_JAURUO010000009.1"/>
</dbReference>
<keyword evidence="2" id="KW-1185">Reference proteome</keyword>
<accession>A0ABT9LX68</accession>
<dbReference type="PANTHER" id="PTHR39185:SF1">
    <property type="entry name" value="SWARMING MOTILITY PROTEIN SWRD"/>
    <property type="match status" value="1"/>
</dbReference>
<proteinExistence type="predicted"/>
<evidence type="ECO:0000313" key="2">
    <source>
        <dbReference type="Proteomes" id="UP001229209"/>
    </source>
</evidence>